<evidence type="ECO:0008006" key="4">
    <source>
        <dbReference type="Google" id="ProtNLM"/>
    </source>
</evidence>
<keyword evidence="3" id="KW-1185">Reference proteome</keyword>
<dbReference type="InterPro" id="IPR014229">
    <property type="entry name" value="Spore_YtfJ"/>
</dbReference>
<dbReference type="Proteomes" id="UP000221011">
    <property type="component" value="Chromosome"/>
</dbReference>
<dbReference type="EMBL" id="CP022685">
    <property type="protein sequence ID" value="ATL25110.1"/>
    <property type="molecule type" value="Genomic_DNA"/>
</dbReference>
<keyword evidence="1" id="KW-1133">Transmembrane helix</keyword>
<dbReference type="Pfam" id="PF09579">
    <property type="entry name" value="Spore_YtfJ"/>
    <property type="match status" value="1"/>
</dbReference>
<organism evidence="2 3">
    <name type="scientific">Streptomyces formicae</name>
    <dbReference type="NCBI Taxonomy" id="1616117"/>
    <lineage>
        <taxon>Bacteria</taxon>
        <taxon>Bacillati</taxon>
        <taxon>Actinomycetota</taxon>
        <taxon>Actinomycetes</taxon>
        <taxon>Kitasatosporales</taxon>
        <taxon>Streptomycetaceae</taxon>
        <taxon>Streptomyces</taxon>
    </lineage>
</organism>
<sequence length="132" mass="13626">MTSPKNAPLEARTADRASAVLLDQLADKLGGRARGTVVFGEPVVSQDVTVIPVARIGFGFGGNTGQEAGDDGATGVLGGGGEARPLGFIEIRAGRTTYKPIRDPWVNTLAPLTGGLLAGAAIARYLARRARR</sequence>
<keyword evidence="1" id="KW-0812">Transmembrane</keyword>
<keyword evidence="1" id="KW-0472">Membrane</keyword>
<accession>A0A291Q0D8</accession>
<evidence type="ECO:0000313" key="2">
    <source>
        <dbReference type="EMBL" id="ATL25110.1"/>
    </source>
</evidence>
<proteinExistence type="predicted"/>
<dbReference type="KEGG" id="sfk:KY5_0092c"/>
<evidence type="ECO:0000313" key="3">
    <source>
        <dbReference type="Proteomes" id="UP000221011"/>
    </source>
</evidence>
<gene>
    <name evidence="2" type="ORF">KY5_0092c</name>
</gene>
<feature type="transmembrane region" description="Helical" evidence="1">
    <location>
        <begin position="108"/>
        <end position="127"/>
    </location>
</feature>
<name>A0A291Q0D8_9ACTN</name>
<dbReference type="RefSeq" id="WP_098240265.1">
    <property type="nucleotide sequence ID" value="NZ_CP022685.1"/>
</dbReference>
<reference evidence="2 3" key="1">
    <citation type="submission" date="2017-08" db="EMBL/GenBank/DDBJ databases">
        <title>Complete Genome Sequence of Streptomyces formicae KY5, the formicamycin producer.</title>
        <authorList>
            <person name="Holmes N.A."/>
            <person name="Devine R."/>
            <person name="Qin Z."/>
            <person name="Seipke R.F."/>
            <person name="Wilkinson B."/>
            <person name="Hutchings M.I."/>
        </authorList>
    </citation>
    <scope>NUCLEOTIDE SEQUENCE [LARGE SCALE GENOMIC DNA]</scope>
    <source>
        <strain evidence="2 3">KY5</strain>
    </source>
</reference>
<evidence type="ECO:0000256" key="1">
    <source>
        <dbReference type="SAM" id="Phobius"/>
    </source>
</evidence>
<protein>
    <recommendedName>
        <fullName evidence="4">Sporulation protein</fullName>
    </recommendedName>
</protein>
<dbReference type="AlphaFoldDB" id="A0A291Q0D8"/>